<evidence type="ECO:0000256" key="6">
    <source>
        <dbReference type="ARBA" id="ARBA00023157"/>
    </source>
</evidence>
<dbReference type="InterPro" id="IPR029033">
    <property type="entry name" value="His_PPase_superfam"/>
</dbReference>
<evidence type="ECO:0000256" key="1">
    <source>
        <dbReference type="ARBA" id="ARBA00000032"/>
    </source>
</evidence>
<dbReference type="InterPro" id="IPR050645">
    <property type="entry name" value="Histidine_acid_phosphatase"/>
</dbReference>
<name>A0A5S6QWF5_TRIMR</name>
<accession>A0A5S6QWF5</accession>
<dbReference type="InterPro" id="IPR000560">
    <property type="entry name" value="His_Pase_clade-2"/>
</dbReference>
<dbReference type="PANTHER" id="PTHR11567">
    <property type="entry name" value="ACID PHOSPHATASE-RELATED"/>
    <property type="match status" value="1"/>
</dbReference>
<proteinExistence type="inferred from homology"/>
<dbReference type="SUPFAM" id="SSF53254">
    <property type="entry name" value="Phosphoglycerate mutase-like"/>
    <property type="match status" value="1"/>
</dbReference>
<reference evidence="9" key="1">
    <citation type="submission" date="2019-12" db="UniProtKB">
        <authorList>
            <consortium name="WormBaseParasite"/>
        </authorList>
    </citation>
    <scope>IDENTIFICATION</scope>
</reference>
<evidence type="ECO:0000256" key="5">
    <source>
        <dbReference type="ARBA" id="ARBA00022801"/>
    </source>
</evidence>
<dbReference type="Gene3D" id="3.40.50.1240">
    <property type="entry name" value="Phosphoglycerate mutase-like"/>
    <property type="match status" value="1"/>
</dbReference>
<dbReference type="PANTHER" id="PTHR11567:SF211">
    <property type="entry name" value="PROSTATIC ACID PHOSPHATASE"/>
    <property type="match status" value="1"/>
</dbReference>
<sequence>MLRVLFLLLPWSNGELIFTHVLYRHGDRTPVATYPNDPYQEDAWPNGFKQLTQKGCQQQHELGEYLRRTYGGFLDESYNAAQIYVRSTDYDRTLASAACNLAGLFPPAGSQVWNSEIKWQPVPIHTVSVENDYLLKVGHECPAFDAMLKDAHDRFVANLYKGYDTFFQFLKNVTGVKVVDSASVKRIATALQLEASAGFDLPAWTQQVWLDPNDLQTKTALQLVTQLRVSKASSLGNIPDESWVHSGILVGTIVNNMKSKLADENSRPTKMVMYSAHDGTLVALMQALNIFDGITPPFAACLMIELHTTAMGNNSVRILYRTDPNKEPLLLTIPECSSWCPLEKFEQLLDKVAFYDEEQRRMTCNID</sequence>
<keyword evidence="8" id="KW-1185">Reference proteome</keyword>
<organism evidence="8 9">
    <name type="scientific">Trichuris muris</name>
    <name type="common">Mouse whipworm</name>
    <dbReference type="NCBI Taxonomy" id="70415"/>
    <lineage>
        <taxon>Eukaryota</taxon>
        <taxon>Metazoa</taxon>
        <taxon>Ecdysozoa</taxon>
        <taxon>Nematoda</taxon>
        <taxon>Enoplea</taxon>
        <taxon>Dorylaimia</taxon>
        <taxon>Trichinellida</taxon>
        <taxon>Trichuridae</taxon>
        <taxon>Trichuris</taxon>
    </lineage>
</organism>
<dbReference type="WBParaSite" id="TMUE_3000011580.1">
    <property type="protein sequence ID" value="TMUE_3000011580.1"/>
    <property type="gene ID" value="WBGene00301348"/>
</dbReference>
<evidence type="ECO:0000313" key="8">
    <source>
        <dbReference type="Proteomes" id="UP000046395"/>
    </source>
</evidence>
<comment type="similarity">
    <text evidence="2">Belongs to the histidine acid phosphatase family.</text>
</comment>
<evidence type="ECO:0000256" key="3">
    <source>
        <dbReference type="ARBA" id="ARBA00012646"/>
    </source>
</evidence>
<keyword evidence="7" id="KW-0325">Glycoprotein</keyword>
<keyword evidence="4" id="KW-0732">Signal</keyword>
<dbReference type="AlphaFoldDB" id="A0A5S6QWF5"/>
<keyword evidence="6" id="KW-1015">Disulfide bond</keyword>
<evidence type="ECO:0000256" key="4">
    <source>
        <dbReference type="ARBA" id="ARBA00022729"/>
    </source>
</evidence>
<dbReference type="CDD" id="cd07061">
    <property type="entry name" value="HP_HAP_like"/>
    <property type="match status" value="1"/>
</dbReference>
<evidence type="ECO:0000256" key="7">
    <source>
        <dbReference type="ARBA" id="ARBA00023180"/>
    </source>
</evidence>
<evidence type="ECO:0000256" key="2">
    <source>
        <dbReference type="ARBA" id="ARBA00005375"/>
    </source>
</evidence>
<protein>
    <recommendedName>
        <fullName evidence="3">acid phosphatase</fullName>
        <ecNumber evidence="3">3.1.3.2</ecNumber>
    </recommendedName>
</protein>
<dbReference type="STRING" id="70415.A0A5S6QWF5"/>
<keyword evidence="5" id="KW-0378">Hydrolase</keyword>
<dbReference type="Proteomes" id="UP000046395">
    <property type="component" value="Unassembled WGS sequence"/>
</dbReference>
<evidence type="ECO:0000313" key="9">
    <source>
        <dbReference type="WBParaSite" id="TMUE_3000011580.1"/>
    </source>
</evidence>
<comment type="catalytic activity">
    <reaction evidence="1">
        <text>a phosphate monoester + H2O = an alcohol + phosphate</text>
        <dbReference type="Rhea" id="RHEA:15017"/>
        <dbReference type="ChEBI" id="CHEBI:15377"/>
        <dbReference type="ChEBI" id="CHEBI:30879"/>
        <dbReference type="ChEBI" id="CHEBI:43474"/>
        <dbReference type="ChEBI" id="CHEBI:67140"/>
        <dbReference type="EC" id="3.1.3.2"/>
    </reaction>
</comment>
<dbReference type="GO" id="GO:0003993">
    <property type="term" value="F:acid phosphatase activity"/>
    <property type="evidence" value="ECO:0007669"/>
    <property type="project" value="UniProtKB-EC"/>
</dbReference>
<dbReference type="EC" id="3.1.3.2" evidence="3"/>
<dbReference type="Pfam" id="PF00328">
    <property type="entry name" value="His_Phos_2"/>
    <property type="match status" value="1"/>
</dbReference>